<dbReference type="Gene3D" id="1.10.101.10">
    <property type="entry name" value="PGBD-like superfamily/PGBD"/>
    <property type="match status" value="1"/>
</dbReference>
<gene>
    <name evidence="2" type="ORF">SAMN05444406_104144</name>
</gene>
<dbReference type="InterPro" id="IPR036366">
    <property type="entry name" value="PGBDSf"/>
</dbReference>
<evidence type="ECO:0000313" key="3">
    <source>
        <dbReference type="Proteomes" id="UP000198577"/>
    </source>
</evidence>
<sequence>MKRTVSILVLMLFVCFLLGVPARGEGTPADGDMDEGATSGATDDEVLKVKCTGQKVVDLQMRLRDLGYFNYKITGYYGTATADAVRLFQEQNGLAVDGTVGPETRKVLYSPSAKRYTAYPSQAASYLPASRGGRNSLGVLVEWFSRGQYLFPRGAVAKVIDLYTGRSFYMKRTGGTNHADSEPVTAKDAQIIREIWGGWSWDRRPVIVEIGGVRVAASMHGMPHAYDTIPNNGMQGHVCIHFYKSKTHIHNRQDPDHQAAVMRAAGR</sequence>
<dbReference type="EMBL" id="FOXR01000004">
    <property type="protein sequence ID" value="SFP82989.1"/>
    <property type="molecule type" value="Genomic_DNA"/>
</dbReference>
<dbReference type="RefSeq" id="WP_143094040.1">
    <property type="nucleotide sequence ID" value="NZ_FOXR01000004.1"/>
</dbReference>
<dbReference type="Pfam" id="PF01471">
    <property type="entry name" value="PG_binding_1"/>
    <property type="match status" value="1"/>
</dbReference>
<keyword evidence="3" id="KW-1185">Reference proteome</keyword>
<organism evidence="2 3">
    <name type="scientific">Caldicoprobacter faecalis</name>
    <dbReference type="NCBI Taxonomy" id="937334"/>
    <lineage>
        <taxon>Bacteria</taxon>
        <taxon>Bacillati</taxon>
        <taxon>Bacillota</taxon>
        <taxon>Clostridia</taxon>
        <taxon>Caldicoprobacterales</taxon>
        <taxon>Caldicoprobacteraceae</taxon>
        <taxon>Caldicoprobacter</taxon>
    </lineage>
</organism>
<feature type="domain" description="Peptidoglycan binding-like" evidence="1">
    <location>
        <begin position="52"/>
        <end position="108"/>
    </location>
</feature>
<dbReference type="InterPro" id="IPR036365">
    <property type="entry name" value="PGBD-like_sf"/>
</dbReference>
<reference evidence="2 3" key="1">
    <citation type="submission" date="2016-10" db="EMBL/GenBank/DDBJ databases">
        <authorList>
            <person name="de Groot N.N."/>
        </authorList>
    </citation>
    <scope>NUCLEOTIDE SEQUENCE [LARGE SCALE GENOMIC DNA]</scope>
    <source>
        <strain evidence="2 3">DSM 20678</strain>
    </source>
</reference>
<name>A0A1I5TIV8_9FIRM</name>
<proteinExistence type="predicted"/>
<dbReference type="SUPFAM" id="SSF47090">
    <property type="entry name" value="PGBD-like"/>
    <property type="match status" value="1"/>
</dbReference>
<evidence type="ECO:0000259" key="1">
    <source>
        <dbReference type="Pfam" id="PF01471"/>
    </source>
</evidence>
<dbReference type="STRING" id="937334.SAMN05444406_104144"/>
<dbReference type="InterPro" id="IPR002477">
    <property type="entry name" value="Peptidoglycan-bd-like"/>
</dbReference>
<evidence type="ECO:0000313" key="2">
    <source>
        <dbReference type="EMBL" id="SFP82989.1"/>
    </source>
</evidence>
<dbReference type="OrthoDB" id="529831at2"/>
<dbReference type="AlphaFoldDB" id="A0A1I5TIV8"/>
<protein>
    <submittedName>
        <fullName evidence="2">Putative peptidoglycan binding domain-containing protein</fullName>
    </submittedName>
</protein>
<accession>A0A1I5TIV8</accession>
<dbReference type="Proteomes" id="UP000198577">
    <property type="component" value="Unassembled WGS sequence"/>
</dbReference>